<feature type="compositionally biased region" description="Basic and acidic residues" evidence="1">
    <location>
        <begin position="499"/>
        <end position="515"/>
    </location>
</feature>
<dbReference type="InterPro" id="IPR010770">
    <property type="entry name" value="Ecd"/>
</dbReference>
<organism evidence="2 3">
    <name type="scientific">Botryosphaeria dothidea</name>
    <dbReference type="NCBI Taxonomy" id="55169"/>
    <lineage>
        <taxon>Eukaryota</taxon>
        <taxon>Fungi</taxon>
        <taxon>Dikarya</taxon>
        <taxon>Ascomycota</taxon>
        <taxon>Pezizomycotina</taxon>
        <taxon>Dothideomycetes</taxon>
        <taxon>Dothideomycetes incertae sedis</taxon>
        <taxon>Botryosphaeriales</taxon>
        <taxon>Botryosphaeriaceae</taxon>
        <taxon>Botryosphaeria</taxon>
    </lineage>
</organism>
<feature type="region of interest" description="Disordered" evidence="1">
    <location>
        <begin position="499"/>
        <end position="610"/>
    </location>
</feature>
<gene>
    <name evidence="2" type="ORF">GTA08_BOTSDO06412</name>
</gene>
<feature type="compositionally biased region" description="Basic and acidic residues" evidence="1">
    <location>
        <begin position="458"/>
        <end position="471"/>
    </location>
</feature>
<dbReference type="PANTHER" id="PTHR13060">
    <property type="entry name" value="SGT1 PROTEIN HSGT1 SUPPRESSOR OF GCR2"/>
    <property type="match status" value="1"/>
</dbReference>
<dbReference type="Pfam" id="PF07093">
    <property type="entry name" value="SGT1"/>
    <property type="match status" value="1"/>
</dbReference>
<feature type="compositionally biased region" description="Acidic residues" evidence="1">
    <location>
        <begin position="591"/>
        <end position="610"/>
    </location>
</feature>
<dbReference type="GO" id="GO:0005634">
    <property type="term" value="C:nucleus"/>
    <property type="evidence" value="ECO:0007669"/>
    <property type="project" value="TreeGrafter"/>
</dbReference>
<feature type="compositionally biased region" description="Acidic residues" evidence="1">
    <location>
        <begin position="437"/>
        <end position="457"/>
    </location>
</feature>
<evidence type="ECO:0000313" key="2">
    <source>
        <dbReference type="EMBL" id="KAF4305583.1"/>
    </source>
</evidence>
<dbReference type="Proteomes" id="UP000572817">
    <property type="component" value="Unassembled WGS sequence"/>
</dbReference>
<reference evidence="2" key="1">
    <citation type="submission" date="2020-04" db="EMBL/GenBank/DDBJ databases">
        <title>Genome Assembly and Annotation of Botryosphaeria dothidea sdau 11-99, a Latent Pathogen of Apple Fruit Ring Rot in China.</title>
        <authorList>
            <person name="Yu C."/>
            <person name="Diao Y."/>
            <person name="Lu Q."/>
            <person name="Zhao J."/>
            <person name="Cui S."/>
            <person name="Peng C."/>
            <person name="He B."/>
            <person name="Liu H."/>
        </authorList>
    </citation>
    <scope>NUCLEOTIDE SEQUENCE [LARGE SCALE GENOMIC DNA]</scope>
    <source>
        <strain evidence="2">Sdau11-99</strain>
    </source>
</reference>
<evidence type="ECO:0000313" key="3">
    <source>
        <dbReference type="Proteomes" id="UP000572817"/>
    </source>
</evidence>
<feature type="region of interest" description="Disordered" evidence="1">
    <location>
        <begin position="427"/>
        <end position="471"/>
    </location>
</feature>
<keyword evidence="3" id="KW-1185">Reference proteome</keyword>
<evidence type="ECO:0000256" key="1">
    <source>
        <dbReference type="SAM" id="MobiDB-lite"/>
    </source>
</evidence>
<dbReference type="OrthoDB" id="27237at2759"/>
<feature type="compositionally biased region" description="Acidic residues" evidence="1">
    <location>
        <begin position="530"/>
        <end position="543"/>
    </location>
</feature>
<feature type="compositionally biased region" description="Basic and acidic residues" evidence="1">
    <location>
        <begin position="544"/>
        <end position="565"/>
    </location>
</feature>
<proteinExistence type="predicted"/>
<protein>
    <submittedName>
        <fullName evidence="2">SGT1 domain-containing protein</fullName>
    </submittedName>
</protein>
<sequence>MEKSKDFDGAPQDDFKWFGEGFDGFPKRLPDDTVEYIIYIIDAKLSSDSQVRERLRTVETAANLLCKKLLKDYIWQREFFKLELKREDGTWLLRGITDYGDSVADEWLIVYLLREISKQHPDAWIRVYDTDGEFLLIEAANALPKWLNPEVAENRIWLNSGQLKILPLESPQDKRPLTLQEARAALNPSSPTPPLHSPLIEEEAFYRLRNYPADISAALHHALATLPRPLAFLLRRNPAYVSPAIESFYLRDPIALRPLKTPDPAALAFPPTDLVTVRVRFPKVGYAQLQSQEFAAPPAWEGVLASAPPGAARERLRLGMKLASGFEMLVGDPQNGDRAAVREIRMLLEDVAAGEEELPGDDEIGTWERGEDDDSWMNIDYADFERELAGKKAFSMEGKRAAGEEGFGDKAAQENLRKMVERFESFLNDDAAGPEGVELDDMDVDDDEDAESEVSSEGEDRAASFDEEEFSKMMREMMGMPDDVYKEIMEMPIDELKKVKGEQVEARMKEKETEAKMFGPPRPPPKGSEPVEELSSDDEEEYDPKEAEEFRKMMEGMEAELREAGALDLNPEPEKDQQQKTIKGKGKAKVEDDDVEEIERSDDEGEEETTEMDYNLLKNMLEAFKGQAGMAGPAGNMMGMMGVNMPRDEPEKKK</sequence>
<dbReference type="EMBL" id="WWBZ02000040">
    <property type="protein sequence ID" value="KAF4305583.1"/>
    <property type="molecule type" value="Genomic_DNA"/>
</dbReference>
<comment type="caution">
    <text evidence="2">The sequence shown here is derived from an EMBL/GenBank/DDBJ whole genome shotgun (WGS) entry which is preliminary data.</text>
</comment>
<accession>A0A8H4IUW4</accession>
<name>A0A8H4IUW4_9PEZI</name>
<dbReference type="PANTHER" id="PTHR13060:SF0">
    <property type="entry name" value="PROTEIN ECDYSONELESS HOMOLOG"/>
    <property type="match status" value="1"/>
</dbReference>
<dbReference type="AlphaFoldDB" id="A0A8H4IUW4"/>